<evidence type="ECO:0000313" key="2">
    <source>
        <dbReference type="Proteomes" id="UP000466586"/>
    </source>
</evidence>
<accession>A0A7K1Y9M7</accession>
<dbReference type="EMBL" id="WVHT01000004">
    <property type="protein sequence ID" value="MXV51296.1"/>
    <property type="molecule type" value="Genomic_DNA"/>
</dbReference>
<keyword evidence="2" id="KW-1185">Reference proteome</keyword>
<name>A0A7K1Y9M7_9SPHI</name>
<dbReference type="InterPro" id="IPR001387">
    <property type="entry name" value="Cro/C1-type_HTH"/>
</dbReference>
<dbReference type="RefSeq" id="WP_160844476.1">
    <property type="nucleotide sequence ID" value="NZ_WVHT01000004.1"/>
</dbReference>
<dbReference type="AlphaFoldDB" id="A0A7K1Y9M7"/>
<proteinExistence type="predicted"/>
<dbReference type="Proteomes" id="UP000466586">
    <property type="component" value="Unassembled WGS sequence"/>
</dbReference>
<evidence type="ECO:0008006" key="3">
    <source>
        <dbReference type="Google" id="ProtNLM"/>
    </source>
</evidence>
<protein>
    <recommendedName>
        <fullName evidence="3">Helix-turn-helix domain-containing protein</fullName>
    </recommendedName>
</protein>
<reference evidence="1 2" key="1">
    <citation type="submission" date="2019-11" db="EMBL/GenBank/DDBJ databases">
        <title>Pedobacter sp. HMF7647 Genome sequencing and assembly.</title>
        <authorList>
            <person name="Kang H."/>
            <person name="Kim H."/>
            <person name="Joh K."/>
        </authorList>
    </citation>
    <scope>NUCLEOTIDE SEQUENCE [LARGE SCALE GENOMIC DNA]</scope>
    <source>
        <strain evidence="1 2">HMF7647</strain>
    </source>
</reference>
<sequence length="120" mass="14673">MDKHYGQIVEYRVRKNGYSITDLARCMNVNRRSIYNWFNQKYLKSDIIFRIGCVIRHNFSQEFPELFIDEDFNMISNPESQSFRARYYSYNENENWKAKYISLLEKYNEMLSRESTYQAV</sequence>
<comment type="caution">
    <text evidence="1">The sequence shown here is derived from an EMBL/GenBank/DDBJ whole genome shotgun (WGS) entry which is preliminary data.</text>
</comment>
<evidence type="ECO:0000313" key="1">
    <source>
        <dbReference type="EMBL" id="MXV51296.1"/>
    </source>
</evidence>
<gene>
    <name evidence="1" type="ORF">GS399_09980</name>
</gene>
<organism evidence="1 2">
    <name type="scientific">Hufsiella arboris</name>
    <dbReference type="NCBI Taxonomy" id="2695275"/>
    <lineage>
        <taxon>Bacteria</taxon>
        <taxon>Pseudomonadati</taxon>
        <taxon>Bacteroidota</taxon>
        <taxon>Sphingobacteriia</taxon>
        <taxon>Sphingobacteriales</taxon>
        <taxon>Sphingobacteriaceae</taxon>
        <taxon>Hufsiella</taxon>
    </lineage>
</organism>
<dbReference type="CDD" id="cd00093">
    <property type="entry name" value="HTH_XRE"/>
    <property type="match status" value="1"/>
</dbReference>